<dbReference type="PANTHER" id="PTHR22589:SF16">
    <property type="entry name" value="CARNITINE O-PALMITOYLTRANSFERASE 2, MITOCHONDRIAL"/>
    <property type="match status" value="1"/>
</dbReference>
<dbReference type="HOGENOM" id="CLU_013513_4_2_1"/>
<evidence type="ECO:0000256" key="3">
    <source>
        <dbReference type="ARBA" id="ARBA00022448"/>
    </source>
</evidence>
<evidence type="ECO:0000256" key="7">
    <source>
        <dbReference type="ARBA" id="ARBA00023315"/>
    </source>
</evidence>
<dbReference type="GO" id="GO:0005739">
    <property type="term" value="C:mitochondrion"/>
    <property type="evidence" value="ECO:0007669"/>
    <property type="project" value="TreeGrafter"/>
</dbReference>
<evidence type="ECO:0000256" key="4">
    <source>
        <dbReference type="ARBA" id="ARBA00022679"/>
    </source>
</evidence>
<dbReference type="InterPro" id="IPR039551">
    <property type="entry name" value="Cho/carn_acyl_trans"/>
</dbReference>
<dbReference type="PhylomeDB" id="B4LE41"/>
<dbReference type="SMR" id="B4LE41"/>
<gene>
    <name evidence="12" type="primary">Dvir\GJ13603</name>
    <name evidence="12" type="ORF">Dvir_GJ13603</name>
</gene>
<dbReference type="Pfam" id="PF00755">
    <property type="entry name" value="Carn_acyltransf"/>
    <property type="match status" value="1"/>
</dbReference>
<comment type="similarity">
    <text evidence="2 10">Belongs to the carnitine/choline acetyltransferase family.</text>
</comment>
<evidence type="ECO:0000256" key="9">
    <source>
        <dbReference type="PIRSR" id="PIRSR600542-1"/>
    </source>
</evidence>
<evidence type="ECO:0000256" key="8">
    <source>
        <dbReference type="ARBA" id="ARBA00048999"/>
    </source>
</evidence>
<dbReference type="Gene3D" id="1.20.1280.180">
    <property type="match status" value="1"/>
</dbReference>
<dbReference type="UniPathway" id="UPA00659"/>
<comment type="catalytic activity">
    <reaction evidence="8">
        <text>4,8-dimethylnonanoyl-CoA + (R)-carnitine = O-4,8-dimethylnonanoyl-(R)-carnitine + CoA</text>
        <dbReference type="Rhea" id="RHEA:44860"/>
        <dbReference type="ChEBI" id="CHEBI:16347"/>
        <dbReference type="ChEBI" id="CHEBI:57287"/>
        <dbReference type="ChEBI" id="CHEBI:77061"/>
        <dbReference type="ChEBI" id="CHEBI:84654"/>
    </reaction>
</comment>
<protein>
    <recommendedName>
        <fullName evidence="11">Choline/carnitine acyltransferase domain-containing protein</fullName>
    </recommendedName>
</protein>
<evidence type="ECO:0000313" key="13">
    <source>
        <dbReference type="Proteomes" id="UP000008792"/>
    </source>
</evidence>
<sequence length="675" mass="75694">MFKLKVHKSRFGAVLAATRNSTTTTTHGNHYQYLQNSKLPTLYFQRSLPRLPIPLLEKSCERFLAAVQPILSAEEHRETQQVVEQFRQGVGMELHAKLKQRDAANKHTSYISEPWFDMYLTDRAPLPLNYNPLLVMRGDPRPEYQPQLTRATNLIISSLRFWRSLQANILEPEVYHMNPKKTDTASYRRWMAIAPKAFATYASYAFKAFPLDMSQYSRLLGTTRIPKLGKDELVQSPHSKHILVMRRGNMYAMNVLDSSGYILSPSVILGRLKSILEQDSQREPASVPLGVLTTAQRNDWAQTRAHFISNPKNADLLQREVDAALFCLCLDSVEDGLFDEANPVPMLKHQLAGKATNRWFDKSLSLLISADGVTAVNFEHSWGDGVAVLRYFNEVYKDMLQQPFVSAGTPHTPADGDTINVRPLNFEIDEKTRAAVEAAYAQNASIVESLDMNYLQYKQLNKGTCKRHGLSPDSIIQLAFQLAYRQAFKRYVGTYESCSTSAFRHGRTETMRPCTMATKAFCEALLQPAQRQPSAGELRAMIDKCSSVHGQLTKEAAMGQGFDRHLFALRHTAQLEGLPQPALFETEAYKRINYNIISTSTLGTDTVVAGSFGPVVKDGLGVGYSIQNDFAGAIVTSYKNQAQGKEFIDSLESAFDQICAIIERSNSAAKTEMSK</sequence>
<dbReference type="STRING" id="7244.B4LE41"/>
<dbReference type="FunFam" id="1.10.275.20:FF:000001">
    <property type="entry name" value="carnitine O-palmitoyltransferase 2, mitochondrial"/>
    <property type="match status" value="1"/>
</dbReference>
<dbReference type="PANTHER" id="PTHR22589">
    <property type="entry name" value="CARNITINE O-ACYLTRANSFERASE"/>
    <property type="match status" value="1"/>
</dbReference>
<keyword evidence="3" id="KW-0813">Transport</keyword>
<dbReference type="InterPro" id="IPR000542">
    <property type="entry name" value="Carn_acyl_trans"/>
</dbReference>
<comment type="pathway">
    <text evidence="1">Lipid metabolism; fatty acid beta-oxidation.</text>
</comment>
<dbReference type="Proteomes" id="UP000008792">
    <property type="component" value="Unassembled WGS sequence"/>
</dbReference>
<accession>B4LE41</accession>
<dbReference type="InterPro" id="IPR042231">
    <property type="entry name" value="Cho/carn_acyl_trans_2"/>
</dbReference>
<dbReference type="OMA" id="HILVMRR"/>
<keyword evidence="13" id="KW-1185">Reference proteome</keyword>
<dbReference type="Gene3D" id="3.30.559.70">
    <property type="entry name" value="Choline/Carnitine o-acyltransferase, domain 2"/>
    <property type="match status" value="1"/>
</dbReference>
<feature type="domain" description="Choline/carnitine acyltransferase" evidence="11">
    <location>
        <begin position="51"/>
        <end position="652"/>
    </location>
</feature>
<evidence type="ECO:0000256" key="5">
    <source>
        <dbReference type="ARBA" id="ARBA00022832"/>
    </source>
</evidence>
<proteinExistence type="inferred from homology"/>
<dbReference type="InterPro" id="IPR023213">
    <property type="entry name" value="CAT-like_dom_sf"/>
</dbReference>
<dbReference type="Gene3D" id="3.30.559.10">
    <property type="entry name" value="Chloramphenicol acetyltransferase-like domain"/>
    <property type="match status" value="1"/>
</dbReference>
<dbReference type="KEGG" id="dvi:6622348"/>
<keyword evidence="6" id="KW-0443">Lipid metabolism</keyword>
<reference evidence="12 13" key="1">
    <citation type="journal article" date="2007" name="Nature">
        <title>Evolution of genes and genomes on the Drosophila phylogeny.</title>
        <authorList>
            <consortium name="Drosophila 12 Genomes Consortium"/>
            <person name="Clark A.G."/>
            <person name="Eisen M.B."/>
            <person name="Smith D.R."/>
            <person name="Bergman C.M."/>
            <person name="Oliver B."/>
            <person name="Markow T.A."/>
            <person name="Kaufman T.C."/>
            <person name="Kellis M."/>
            <person name="Gelbart W."/>
            <person name="Iyer V.N."/>
            <person name="Pollard D.A."/>
            <person name="Sackton T.B."/>
            <person name="Larracuente A.M."/>
            <person name="Singh N.D."/>
            <person name="Abad J.P."/>
            <person name="Abt D.N."/>
            <person name="Adryan B."/>
            <person name="Aguade M."/>
            <person name="Akashi H."/>
            <person name="Anderson W.W."/>
            <person name="Aquadro C.F."/>
            <person name="Ardell D.H."/>
            <person name="Arguello R."/>
            <person name="Artieri C.G."/>
            <person name="Barbash D.A."/>
            <person name="Barker D."/>
            <person name="Barsanti P."/>
            <person name="Batterham P."/>
            <person name="Batzoglou S."/>
            <person name="Begun D."/>
            <person name="Bhutkar A."/>
            <person name="Blanco E."/>
            <person name="Bosak S.A."/>
            <person name="Bradley R.K."/>
            <person name="Brand A.D."/>
            <person name="Brent M.R."/>
            <person name="Brooks A.N."/>
            <person name="Brown R.H."/>
            <person name="Butlin R.K."/>
            <person name="Caggese C."/>
            <person name="Calvi B.R."/>
            <person name="Bernardo de Carvalho A."/>
            <person name="Caspi A."/>
            <person name="Castrezana S."/>
            <person name="Celniker S.E."/>
            <person name="Chang J.L."/>
            <person name="Chapple C."/>
            <person name="Chatterji S."/>
            <person name="Chinwalla A."/>
            <person name="Civetta A."/>
            <person name="Clifton S.W."/>
            <person name="Comeron J.M."/>
            <person name="Costello J.C."/>
            <person name="Coyne J.A."/>
            <person name="Daub J."/>
            <person name="David R.G."/>
            <person name="Delcher A.L."/>
            <person name="Delehaunty K."/>
            <person name="Do C.B."/>
            <person name="Ebling H."/>
            <person name="Edwards K."/>
            <person name="Eickbush T."/>
            <person name="Evans J.D."/>
            <person name="Filipski A."/>
            <person name="Findeiss S."/>
            <person name="Freyhult E."/>
            <person name="Fulton L."/>
            <person name="Fulton R."/>
            <person name="Garcia A.C."/>
            <person name="Gardiner A."/>
            <person name="Garfield D.A."/>
            <person name="Garvin B.E."/>
            <person name="Gibson G."/>
            <person name="Gilbert D."/>
            <person name="Gnerre S."/>
            <person name="Godfrey J."/>
            <person name="Good R."/>
            <person name="Gotea V."/>
            <person name="Gravely B."/>
            <person name="Greenberg A.J."/>
            <person name="Griffiths-Jones S."/>
            <person name="Gross S."/>
            <person name="Guigo R."/>
            <person name="Gustafson E.A."/>
            <person name="Haerty W."/>
            <person name="Hahn M.W."/>
            <person name="Halligan D.L."/>
            <person name="Halpern A.L."/>
            <person name="Halter G.M."/>
            <person name="Han M.V."/>
            <person name="Heger A."/>
            <person name="Hillier L."/>
            <person name="Hinrichs A.S."/>
            <person name="Holmes I."/>
            <person name="Hoskins R.A."/>
            <person name="Hubisz M.J."/>
            <person name="Hultmark D."/>
            <person name="Huntley M.A."/>
            <person name="Jaffe D.B."/>
            <person name="Jagadeeshan S."/>
            <person name="Jeck W.R."/>
            <person name="Johnson J."/>
            <person name="Jones C.D."/>
            <person name="Jordan W.C."/>
            <person name="Karpen G.H."/>
            <person name="Kataoka E."/>
            <person name="Keightley P.D."/>
            <person name="Kheradpour P."/>
            <person name="Kirkness E.F."/>
            <person name="Koerich L.B."/>
            <person name="Kristiansen K."/>
            <person name="Kudrna D."/>
            <person name="Kulathinal R.J."/>
            <person name="Kumar S."/>
            <person name="Kwok R."/>
            <person name="Lander E."/>
            <person name="Langley C.H."/>
            <person name="Lapoint R."/>
            <person name="Lazzaro B.P."/>
            <person name="Lee S.J."/>
            <person name="Levesque L."/>
            <person name="Li R."/>
            <person name="Lin C.F."/>
            <person name="Lin M.F."/>
            <person name="Lindblad-Toh K."/>
            <person name="Llopart A."/>
            <person name="Long M."/>
            <person name="Low L."/>
            <person name="Lozovsky E."/>
            <person name="Lu J."/>
            <person name="Luo M."/>
            <person name="Machado C.A."/>
            <person name="Makalowski W."/>
            <person name="Marzo M."/>
            <person name="Matsuda M."/>
            <person name="Matzkin L."/>
            <person name="McAllister B."/>
            <person name="McBride C.S."/>
            <person name="McKernan B."/>
            <person name="McKernan K."/>
            <person name="Mendez-Lago M."/>
            <person name="Minx P."/>
            <person name="Mollenhauer M.U."/>
            <person name="Montooth K."/>
            <person name="Mount S.M."/>
            <person name="Mu X."/>
            <person name="Myers E."/>
            <person name="Negre B."/>
            <person name="Newfeld S."/>
            <person name="Nielsen R."/>
            <person name="Noor M.A."/>
            <person name="O'Grady P."/>
            <person name="Pachter L."/>
            <person name="Papaceit M."/>
            <person name="Parisi M.J."/>
            <person name="Parisi M."/>
            <person name="Parts L."/>
            <person name="Pedersen J.S."/>
            <person name="Pesole G."/>
            <person name="Phillippy A.M."/>
            <person name="Ponting C.P."/>
            <person name="Pop M."/>
            <person name="Porcelli D."/>
            <person name="Powell J.R."/>
            <person name="Prohaska S."/>
            <person name="Pruitt K."/>
            <person name="Puig M."/>
            <person name="Quesneville H."/>
            <person name="Ram K.R."/>
            <person name="Rand D."/>
            <person name="Rasmussen M.D."/>
            <person name="Reed L.K."/>
            <person name="Reenan R."/>
            <person name="Reily A."/>
            <person name="Remington K.A."/>
            <person name="Rieger T.T."/>
            <person name="Ritchie M.G."/>
            <person name="Robin C."/>
            <person name="Rogers Y.H."/>
            <person name="Rohde C."/>
            <person name="Rozas J."/>
            <person name="Rubenfield M.J."/>
            <person name="Ruiz A."/>
            <person name="Russo S."/>
            <person name="Salzberg S.L."/>
            <person name="Sanchez-Gracia A."/>
            <person name="Saranga D.J."/>
            <person name="Sato H."/>
            <person name="Schaeffer S.W."/>
            <person name="Schatz M.C."/>
            <person name="Schlenke T."/>
            <person name="Schwartz R."/>
            <person name="Segarra C."/>
            <person name="Singh R.S."/>
            <person name="Sirot L."/>
            <person name="Sirota M."/>
            <person name="Sisneros N.B."/>
            <person name="Smith C.D."/>
            <person name="Smith T.F."/>
            <person name="Spieth J."/>
            <person name="Stage D.E."/>
            <person name="Stark A."/>
            <person name="Stephan W."/>
            <person name="Strausberg R.L."/>
            <person name="Strempel S."/>
            <person name="Sturgill D."/>
            <person name="Sutton G."/>
            <person name="Sutton G.G."/>
            <person name="Tao W."/>
            <person name="Teichmann S."/>
            <person name="Tobari Y.N."/>
            <person name="Tomimura Y."/>
            <person name="Tsolas J.M."/>
            <person name="Valente V.L."/>
            <person name="Venter E."/>
            <person name="Venter J.C."/>
            <person name="Vicario S."/>
            <person name="Vieira F.G."/>
            <person name="Vilella A.J."/>
            <person name="Villasante A."/>
            <person name="Walenz B."/>
            <person name="Wang J."/>
            <person name="Wasserman M."/>
            <person name="Watts T."/>
            <person name="Wilson D."/>
            <person name="Wilson R.K."/>
            <person name="Wing R.A."/>
            <person name="Wolfner M.F."/>
            <person name="Wong A."/>
            <person name="Wong G.K."/>
            <person name="Wu C.I."/>
            <person name="Wu G."/>
            <person name="Yamamoto D."/>
            <person name="Yang H.P."/>
            <person name="Yang S.P."/>
            <person name="Yorke J.A."/>
            <person name="Yoshida K."/>
            <person name="Zdobnov E."/>
            <person name="Zhang P."/>
            <person name="Zhang Y."/>
            <person name="Zimin A.V."/>
            <person name="Baldwin J."/>
            <person name="Abdouelleil A."/>
            <person name="Abdulkadir J."/>
            <person name="Abebe A."/>
            <person name="Abera B."/>
            <person name="Abreu J."/>
            <person name="Acer S.C."/>
            <person name="Aftuck L."/>
            <person name="Alexander A."/>
            <person name="An P."/>
            <person name="Anderson E."/>
            <person name="Anderson S."/>
            <person name="Arachi H."/>
            <person name="Azer M."/>
            <person name="Bachantsang P."/>
            <person name="Barry A."/>
            <person name="Bayul T."/>
            <person name="Berlin A."/>
            <person name="Bessette D."/>
            <person name="Bloom T."/>
            <person name="Blye J."/>
            <person name="Boguslavskiy L."/>
            <person name="Bonnet C."/>
            <person name="Boukhgalter B."/>
            <person name="Bourzgui I."/>
            <person name="Brown A."/>
            <person name="Cahill P."/>
            <person name="Channer S."/>
            <person name="Cheshatsang Y."/>
            <person name="Chuda L."/>
            <person name="Citroen M."/>
            <person name="Collymore A."/>
            <person name="Cooke P."/>
            <person name="Costello M."/>
            <person name="D'Aco K."/>
            <person name="Daza R."/>
            <person name="De Haan G."/>
            <person name="DeGray S."/>
            <person name="DeMaso C."/>
            <person name="Dhargay N."/>
            <person name="Dooley K."/>
            <person name="Dooley E."/>
            <person name="Doricent M."/>
            <person name="Dorje P."/>
            <person name="Dorjee K."/>
            <person name="Dupes A."/>
            <person name="Elong R."/>
            <person name="Falk J."/>
            <person name="Farina A."/>
            <person name="Faro S."/>
            <person name="Ferguson D."/>
            <person name="Fisher S."/>
            <person name="Foley C.D."/>
            <person name="Franke A."/>
            <person name="Friedrich D."/>
            <person name="Gadbois L."/>
            <person name="Gearin G."/>
            <person name="Gearin C.R."/>
            <person name="Giannoukos G."/>
            <person name="Goode T."/>
            <person name="Graham J."/>
            <person name="Grandbois E."/>
            <person name="Grewal S."/>
            <person name="Gyaltsen K."/>
            <person name="Hafez N."/>
            <person name="Hagos B."/>
            <person name="Hall J."/>
            <person name="Henson C."/>
            <person name="Hollinger A."/>
            <person name="Honan T."/>
            <person name="Huard M.D."/>
            <person name="Hughes L."/>
            <person name="Hurhula B."/>
            <person name="Husby M.E."/>
            <person name="Kamat A."/>
            <person name="Kanga B."/>
            <person name="Kashin S."/>
            <person name="Khazanovich D."/>
            <person name="Kisner P."/>
            <person name="Lance K."/>
            <person name="Lara M."/>
            <person name="Lee W."/>
            <person name="Lennon N."/>
            <person name="Letendre F."/>
            <person name="LeVine R."/>
            <person name="Lipovsky A."/>
            <person name="Liu X."/>
            <person name="Liu J."/>
            <person name="Liu S."/>
            <person name="Lokyitsang T."/>
            <person name="Lokyitsang Y."/>
            <person name="Lubonja R."/>
            <person name="Lui A."/>
            <person name="MacDonald P."/>
            <person name="Magnisalis V."/>
            <person name="Maru K."/>
            <person name="Matthews C."/>
            <person name="McCusker W."/>
            <person name="McDonough S."/>
            <person name="Mehta T."/>
            <person name="Meldrim J."/>
            <person name="Meneus L."/>
            <person name="Mihai O."/>
            <person name="Mihalev A."/>
            <person name="Mihova T."/>
            <person name="Mittelman R."/>
            <person name="Mlenga V."/>
            <person name="Montmayeur A."/>
            <person name="Mulrain L."/>
            <person name="Navidi A."/>
            <person name="Naylor J."/>
            <person name="Negash T."/>
            <person name="Nguyen T."/>
            <person name="Nguyen N."/>
            <person name="Nicol R."/>
            <person name="Norbu C."/>
            <person name="Norbu N."/>
            <person name="Novod N."/>
            <person name="O'Neill B."/>
            <person name="Osman S."/>
            <person name="Markiewicz E."/>
            <person name="Oyono O.L."/>
            <person name="Patti C."/>
            <person name="Phunkhang P."/>
            <person name="Pierre F."/>
            <person name="Priest M."/>
            <person name="Raghuraman S."/>
            <person name="Rege F."/>
            <person name="Reyes R."/>
            <person name="Rise C."/>
            <person name="Rogov P."/>
            <person name="Ross K."/>
            <person name="Ryan E."/>
            <person name="Settipalli S."/>
            <person name="Shea T."/>
            <person name="Sherpa N."/>
            <person name="Shi L."/>
            <person name="Shih D."/>
            <person name="Sparrow T."/>
            <person name="Spaulding J."/>
            <person name="Stalker J."/>
            <person name="Stange-Thomann N."/>
            <person name="Stavropoulos S."/>
            <person name="Stone C."/>
            <person name="Strader C."/>
            <person name="Tesfaye S."/>
            <person name="Thomson T."/>
            <person name="Thoulutsang Y."/>
            <person name="Thoulutsang D."/>
            <person name="Topham K."/>
            <person name="Topping I."/>
            <person name="Tsamla T."/>
            <person name="Vassiliev H."/>
            <person name="Vo A."/>
            <person name="Wangchuk T."/>
            <person name="Wangdi T."/>
            <person name="Weiand M."/>
            <person name="Wilkinson J."/>
            <person name="Wilson A."/>
            <person name="Yadav S."/>
            <person name="Young G."/>
            <person name="Yu Q."/>
            <person name="Zembek L."/>
            <person name="Zhong D."/>
            <person name="Zimmer A."/>
            <person name="Zwirko Z."/>
            <person name="Jaffe D.B."/>
            <person name="Alvarez P."/>
            <person name="Brockman W."/>
            <person name="Butler J."/>
            <person name="Chin C."/>
            <person name="Gnerre S."/>
            <person name="Grabherr M."/>
            <person name="Kleber M."/>
            <person name="Mauceli E."/>
            <person name="MacCallum I."/>
        </authorList>
    </citation>
    <scope>NUCLEOTIDE SEQUENCE [LARGE SCALE GENOMIC DNA]</scope>
    <source>
        <strain evidence="13">Tucson 15010-1051.87</strain>
    </source>
</reference>
<evidence type="ECO:0000256" key="2">
    <source>
        <dbReference type="ARBA" id="ARBA00005232"/>
    </source>
</evidence>
<feature type="active site" description="Proton acceptor" evidence="9">
    <location>
        <position position="380"/>
    </location>
</feature>
<keyword evidence="7 10" id="KW-0012">Acyltransferase</keyword>
<organism evidence="12 13">
    <name type="scientific">Drosophila virilis</name>
    <name type="common">Fruit fly</name>
    <dbReference type="NCBI Taxonomy" id="7244"/>
    <lineage>
        <taxon>Eukaryota</taxon>
        <taxon>Metazoa</taxon>
        <taxon>Ecdysozoa</taxon>
        <taxon>Arthropoda</taxon>
        <taxon>Hexapoda</taxon>
        <taxon>Insecta</taxon>
        <taxon>Pterygota</taxon>
        <taxon>Neoptera</taxon>
        <taxon>Endopterygota</taxon>
        <taxon>Diptera</taxon>
        <taxon>Brachycera</taxon>
        <taxon>Muscomorpha</taxon>
        <taxon>Ephydroidea</taxon>
        <taxon>Drosophilidae</taxon>
        <taxon>Drosophila</taxon>
    </lineage>
</organism>
<dbReference type="FunCoup" id="B4LE41">
    <property type="interactions" value="1335"/>
</dbReference>
<dbReference type="AlphaFoldDB" id="B4LE41"/>
<dbReference type="PROSITE" id="PS00440">
    <property type="entry name" value="ACYLTRANSF_C_2"/>
    <property type="match status" value="1"/>
</dbReference>
<evidence type="ECO:0000313" key="12">
    <source>
        <dbReference type="EMBL" id="EDW70084.1"/>
    </source>
</evidence>
<name>B4LE41_DROVI</name>
<dbReference type="InterPro" id="IPR042572">
    <property type="entry name" value="Carn_acyl_trans_N"/>
</dbReference>
<dbReference type="OrthoDB" id="240216at2759"/>
<evidence type="ECO:0000259" key="11">
    <source>
        <dbReference type="Pfam" id="PF00755"/>
    </source>
</evidence>
<dbReference type="FunFam" id="1.20.1280.180:FF:000002">
    <property type="entry name" value="Carnitine palmitoyltransferase 2"/>
    <property type="match status" value="1"/>
</dbReference>
<evidence type="ECO:0000256" key="6">
    <source>
        <dbReference type="ARBA" id="ARBA00023098"/>
    </source>
</evidence>
<dbReference type="SUPFAM" id="SSF52777">
    <property type="entry name" value="CoA-dependent acyltransferases"/>
    <property type="match status" value="2"/>
</dbReference>
<dbReference type="GO" id="GO:0004095">
    <property type="term" value="F:carnitine O-palmitoyltransferase activity"/>
    <property type="evidence" value="ECO:0007669"/>
    <property type="project" value="TreeGrafter"/>
</dbReference>
<dbReference type="InParanoid" id="B4LE41"/>
<keyword evidence="4 10" id="KW-0808">Transferase</keyword>
<dbReference type="GO" id="GO:0006635">
    <property type="term" value="P:fatty acid beta-oxidation"/>
    <property type="evidence" value="ECO:0007669"/>
    <property type="project" value="UniProtKB-UniPathway"/>
</dbReference>
<dbReference type="EMBL" id="CH940647">
    <property type="protein sequence ID" value="EDW70084.1"/>
    <property type="molecule type" value="Genomic_DNA"/>
</dbReference>
<evidence type="ECO:0000256" key="10">
    <source>
        <dbReference type="RuleBase" id="RU003801"/>
    </source>
</evidence>
<dbReference type="eggNOG" id="KOG3719">
    <property type="taxonomic scope" value="Eukaryota"/>
</dbReference>
<keyword evidence="5" id="KW-0276">Fatty acid metabolism</keyword>
<dbReference type="Gene3D" id="1.10.275.20">
    <property type="entry name" value="Choline/Carnitine o-acyltransferase"/>
    <property type="match status" value="1"/>
</dbReference>
<evidence type="ECO:0000256" key="1">
    <source>
        <dbReference type="ARBA" id="ARBA00005005"/>
    </source>
</evidence>